<keyword evidence="7 8" id="KW-0472">Membrane</keyword>
<keyword evidence="2" id="KW-1003">Cell membrane</keyword>
<dbReference type="Proteomes" id="UP000320176">
    <property type="component" value="Unassembled WGS sequence"/>
</dbReference>
<keyword evidence="3" id="KW-0328">Glycosyltransferase</keyword>
<evidence type="ECO:0000256" key="5">
    <source>
        <dbReference type="ARBA" id="ARBA00022692"/>
    </source>
</evidence>
<sequence length="486" mass="54000" precursor="true">MNRFLVPFLLLTIAIKVAAVLAQGPSPIDGDALGYWNLSSRVLQGDWLMMGEPIAYRTPVYPWMLAAIRWVSPWPLPTLIALQGVLYMATVCITAQLGETITGQPRAKPIVLLFSLPMLSAITFAATMLTETLFIFLLMLHLLSVVCYSEHPTRWRALLVAASFAVLLLTRPIVILMWVADVVFIVVMLWPRKGSPHRSSQPTTGIDGASAPRSRLGLFGHFAIAALTMMLLLSPWLIRNQRLFGKPMLTEFVGRNLWIVTFQDGSGAGLPLPDSTESETLLDCLVEHSESTDTSVPDQWRLTWSVSDALVDSGMSDPEADRLMRSVAKQAVKTSPVVFAQKAVRRVVNFWRTAATDLPPQGDDPGQVPQLTTWDAQWSFVDAALARRWSRWVWGNSILLFAMIMSVGILIWKRPTRWHGVWLAAVLLYFCLVTGILEIPAYRYRIVVEPLVLLVCSMAVTTLLTRDADHTASSATHPVDPATETE</sequence>
<dbReference type="PANTHER" id="PTHR33908:SF11">
    <property type="entry name" value="MEMBRANE PROTEIN"/>
    <property type="match status" value="1"/>
</dbReference>
<dbReference type="GO" id="GO:0009103">
    <property type="term" value="P:lipopolysaccharide biosynthetic process"/>
    <property type="evidence" value="ECO:0007669"/>
    <property type="project" value="UniProtKB-ARBA"/>
</dbReference>
<dbReference type="EMBL" id="SJPN01000029">
    <property type="protein sequence ID" value="TWT87977.1"/>
    <property type="molecule type" value="Genomic_DNA"/>
</dbReference>
<feature type="transmembrane region" description="Helical" evidence="8">
    <location>
        <begin position="418"/>
        <end position="439"/>
    </location>
</feature>
<gene>
    <name evidence="10" type="ORF">Pla52n_69340</name>
</gene>
<reference evidence="10 11" key="1">
    <citation type="submission" date="2019-02" db="EMBL/GenBank/DDBJ databases">
        <title>Deep-cultivation of Planctomycetes and their phenomic and genomic characterization uncovers novel biology.</title>
        <authorList>
            <person name="Wiegand S."/>
            <person name="Jogler M."/>
            <person name="Boedeker C."/>
            <person name="Pinto D."/>
            <person name="Vollmers J."/>
            <person name="Rivas-Marin E."/>
            <person name="Kohn T."/>
            <person name="Peeters S.H."/>
            <person name="Heuer A."/>
            <person name="Rast P."/>
            <person name="Oberbeckmann S."/>
            <person name="Bunk B."/>
            <person name="Jeske O."/>
            <person name="Meyerdierks A."/>
            <person name="Storesund J.E."/>
            <person name="Kallscheuer N."/>
            <person name="Luecker S."/>
            <person name="Lage O.M."/>
            <person name="Pohl T."/>
            <person name="Merkel B.J."/>
            <person name="Hornburger P."/>
            <person name="Mueller R.-W."/>
            <person name="Bruemmer F."/>
            <person name="Labrenz M."/>
            <person name="Spormann A.M."/>
            <person name="Op Den Camp H."/>
            <person name="Overmann J."/>
            <person name="Amann R."/>
            <person name="Jetten M.S.M."/>
            <person name="Mascher T."/>
            <person name="Medema M.H."/>
            <person name="Devos D.P."/>
            <person name="Kaster A.-K."/>
            <person name="Ovreas L."/>
            <person name="Rohde M."/>
            <person name="Galperin M.Y."/>
            <person name="Jogler C."/>
        </authorList>
    </citation>
    <scope>NUCLEOTIDE SEQUENCE [LARGE SCALE GENOMIC DNA]</scope>
    <source>
        <strain evidence="10 11">Pla52n</strain>
    </source>
</reference>
<protein>
    <recommendedName>
        <fullName evidence="12">Glycosyltransferase RgtA/B/C/D-like domain-containing protein</fullName>
    </recommendedName>
</protein>
<evidence type="ECO:0008006" key="12">
    <source>
        <dbReference type="Google" id="ProtNLM"/>
    </source>
</evidence>
<organism evidence="10 11">
    <name type="scientific">Stieleria varia</name>
    <dbReference type="NCBI Taxonomy" id="2528005"/>
    <lineage>
        <taxon>Bacteria</taxon>
        <taxon>Pseudomonadati</taxon>
        <taxon>Planctomycetota</taxon>
        <taxon>Planctomycetia</taxon>
        <taxon>Pirellulales</taxon>
        <taxon>Pirellulaceae</taxon>
        <taxon>Stieleria</taxon>
    </lineage>
</organism>
<evidence type="ECO:0000256" key="7">
    <source>
        <dbReference type="ARBA" id="ARBA00023136"/>
    </source>
</evidence>
<feature type="transmembrane region" description="Helical" evidence="8">
    <location>
        <begin position="392"/>
        <end position="412"/>
    </location>
</feature>
<feature type="signal peptide" evidence="9">
    <location>
        <begin position="1"/>
        <end position="22"/>
    </location>
</feature>
<evidence type="ECO:0000313" key="11">
    <source>
        <dbReference type="Proteomes" id="UP000320176"/>
    </source>
</evidence>
<keyword evidence="11" id="KW-1185">Reference proteome</keyword>
<dbReference type="RefSeq" id="WP_146523768.1">
    <property type="nucleotide sequence ID" value="NZ_CP151726.1"/>
</dbReference>
<evidence type="ECO:0000256" key="2">
    <source>
        <dbReference type="ARBA" id="ARBA00022475"/>
    </source>
</evidence>
<keyword evidence="5 8" id="KW-0812">Transmembrane</keyword>
<feature type="transmembrane region" description="Helical" evidence="8">
    <location>
        <begin position="133"/>
        <end position="150"/>
    </location>
</feature>
<keyword evidence="9" id="KW-0732">Signal</keyword>
<evidence type="ECO:0000256" key="9">
    <source>
        <dbReference type="SAM" id="SignalP"/>
    </source>
</evidence>
<comment type="caution">
    <text evidence="10">The sequence shown here is derived from an EMBL/GenBank/DDBJ whole genome shotgun (WGS) entry which is preliminary data.</text>
</comment>
<dbReference type="AlphaFoldDB" id="A0A5C5ZLW8"/>
<evidence type="ECO:0000256" key="4">
    <source>
        <dbReference type="ARBA" id="ARBA00022679"/>
    </source>
</evidence>
<feature type="transmembrane region" description="Helical" evidence="8">
    <location>
        <begin position="157"/>
        <end position="190"/>
    </location>
</feature>
<evidence type="ECO:0000313" key="10">
    <source>
        <dbReference type="EMBL" id="TWT87977.1"/>
    </source>
</evidence>
<comment type="subcellular location">
    <subcellularLocation>
        <location evidence="1">Cell membrane</location>
        <topology evidence="1">Multi-pass membrane protein</topology>
    </subcellularLocation>
</comment>
<evidence type="ECO:0000256" key="8">
    <source>
        <dbReference type="SAM" id="Phobius"/>
    </source>
</evidence>
<evidence type="ECO:0000256" key="6">
    <source>
        <dbReference type="ARBA" id="ARBA00022989"/>
    </source>
</evidence>
<keyword evidence="4" id="KW-0808">Transferase</keyword>
<proteinExistence type="predicted"/>
<dbReference type="OrthoDB" id="276098at2"/>
<name>A0A5C5ZLW8_9BACT</name>
<feature type="transmembrane region" description="Helical" evidence="8">
    <location>
        <begin position="446"/>
        <end position="464"/>
    </location>
</feature>
<dbReference type="GO" id="GO:0005886">
    <property type="term" value="C:plasma membrane"/>
    <property type="evidence" value="ECO:0007669"/>
    <property type="project" value="UniProtKB-SubCell"/>
</dbReference>
<keyword evidence="6 8" id="KW-1133">Transmembrane helix</keyword>
<accession>A0A5C5ZLW8</accession>
<dbReference type="PANTHER" id="PTHR33908">
    <property type="entry name" value="MANNOSYLTRANSFERASE YKCB-RELATED"/>
    <property type="match status" value="1"/>
</dbReference>
<dbReference type="GO" id="GO:0016763">
    <property type="term" value="F:pentosyltransferase activity"/>
    <property type="evidence" value="ECO:0007669"/>
    <property type="project" value="TreeGrafter"/>
</dbReference>
<evidence type="ECO:0000256" key="3">
    <source>
        <dbReference type="ARBA" id="ARBA00022676"/>
    </source>
</evidence>
<feature type="transmembrane region" description="Helical" evidence="8">
    <location>
        <begin position="218"/>
        <end position="238"/>
    </location>
</feature>
<dbReference type="InterPro" id="IPR050297">
    <property type="entry name" value="LipidA_mod_glycosyltrf_83"/>
</dbReference>
<feature type="chain" id="PRO_5022696597" description="Glycosyltransferase RgtA/B/C/D-like domain-containing protein" evidence="9">
    <location>
        <begin position="23"/>
        <end position="486"/>
    </location>
</feature>
<evidence type="ECO:0000256" key="1">
    <source>
        <dbReference type="ARBA" id="ARBA00004651"/>
    </source>
</evidence>